<name>A0AAV3BJI2_YERPE</name>
<evidence type="ECO:0000313" key="2">
    <source>
        <dbReference type="Proteomes" id="UP000004430"/>
    </source>
</evidence>
<organism evidence="1 2">
    <name type="scientific">Yersinia pestis biovar Orientalis str. IP275</name>
    <dbReference type="NCBI Taxonomy" id="373665"/>
    <lineage>
        <taxon>Bacteria</taxon>
        <taxon>Pseudomonadati</taxon>
        <taxon>Pseudomonadota</taxon>
        <taxon>Gammaproteobacteria</taxon>
        <taxon>Enterobacterales</taxon>
        <taxon>Yersiniaceae</taxon>
        <taxon>Yersinia</taxon>
    </lineage>
</organism>
<evidence type="ECO:0000313" key="1">
    <source>
        <dbReference type="EMBL" id="EDR33333.1"/>
    </source>
</evidence>
<dbReference type="Proteomes" id="UP000004430">
    <property type="component" value="Unassembled WGS sequence"/>
</dbReference>
<dbReference type="AlphaFoldDB" id="A0AAV3BJI2"/>
<gene>
    <name evidence="1" type="ORF">YPIP275_4360</name>
</gene>
<sequence length="39" mass="4304">MVRYSAPAAAKSVAGFSSLRQNRAHNRAGGYYVRVQLHL</sequence>
<dbReference type="EMBL" id="AAOS02000007">
    <property type="protein sequence ID" value="EDR33333.1"/>
    <property type="molecule type" value="Genomic_DNA"/>
</dbReference>
<proteinExistence type="predicted"/>
<protein>
    <submittedName>
        <fullName evidence="1">Uncharacterized protein</fullName>
    </submittedName>
</protein>
<accession>A0AAV3BJI2</accession>
<reference evidence="1 2" key="1">
    <citation type="submission" date="2008-01" db="EMBL/GenBank/DDBJ databases">
        <title>Yersinia pestis Strain IP275 project at JCVI/TIGR.</title>
        <authorList>
            <person name="Ravel J."/>
            <person name="Eppinger M."/>
            <person name="Fricke W.F."/>
            <person name="Rosovitz M."/>
            <person name="Lindler L.E."/>
            <person name="Bearden S."/>
            <person name="Shriefer M."/>
        </authorList>
    </citation>
    <scope>NUCLEOTIDE SEQUENCE [LARGE SCALE GENOMIC DNA]</scope>
    <source>
        <strain evidence="1 2">IP275</strain>
    </source>
</reference>
<reference evidence="1 2" key="2">
    <citation type="submission" date="2010-03" db="EMBL/GenBank/DDBJ databases">
        <authorList>
            <person name="Payne S.H."/>
            <person name="Sutton G.G."/>
        </authorList>
    </citation>
    <scope>NUCLEOTIDE SEQUENCE [LARGE SCALE GENOMIC DNA]</scope>
    <source>
        <strain evidence="1 2">IP275</strain>
    </source>
</reference>
<comment type="caution">
    <text evidence="1">The sequence shown here is derived from an EMBL/GenBank/DDBJ whole genome shotgun (WGS) entry which is preliminary data.</text>
</comment>